<comment type="caution">
    <text evidence="1">The sequence shown here is derived from an EMBL/GenBank/DDBJ whole genome shotgun (WGS) entry which is preliminary data.</text>
</comment>
<proteinExistence type="predicted"/>
<name>A0A1H3T5J6_9BACT</name>
<reference evidence="1 2" key="1">
    <citation type="submission" date="2016-10" db="EMBL/GenBank/DDBJ databases">
        <authorList>
            <person name="Varghese N."/>
            <person name="Submissions S."/>
        </authorList>
    </citation>
    <scope>NUCLEOTIDE SEQUENCE [LARGE SCALE GENOMIC DNA]</scope>
    <source>
        <strain evidence="1 2">DSM 17997</strain>
    </source>
</reference>
<gene>
    <name evidence="1" type="ORF">SAMN05444412_11548</name>
</gene>
<accession>A0A1H3T5J6</accession>
<organism evidence="1 2">
    <name type="scientific">Rhodonellum ikkaensis</name>
    <dbReference type="NCBI Taxonomy" id="336829"/>
    <lineage>
        <taxon>Bacteria</taxon>
        <taxon>Pseudomonadati</taxon>
        <taxon>Bacteroidota</taxon>
        <taxon>Cytophagia</taxon>
        <taxon>Cytophagales</taxon>
        <taxon>Cytophagaceae</taxon>
        <taxon>Rhodonellum</taxon>
    </lineage>
</organism>
<evidence type="ECO:0000313" key="2">
    <source>
        <dbReference type="Proteomes" id="UP000199663"/>
    </source>
</evidence>
<dbReference type="EMBL" id="FNQC01000015">
    <property type="protein sequence ID" value="SDZ45148.1"/>
    <property type="molecule type" value="Genomic_DNA"/>
</dbReference>
<dbReference type="RefSeq" id="WP_019599373.1">
    <property type="nucleotide sequence ID" value="NZ_FNQC01000015.1"/>
</dbReference>
<dbReference type="Proteomes" id="UP000199663">
    <property type="component" value="Unassembled WGS sequence"/>
</dbReference>
<evidence type="ECO:0000313" key="1">
    <source>
        <dbReference type="EMBL" id="SDZ45148.1"/>
    </source>
</evidence>
<sequence>MANLTLNNKTLEKYFGLLKGLDNLSKKKLIIKLTESLDIKEEKVDLRTLFGAWEDDKDSDEIIKEIRESRIEKTENTGFE</sequence>
<keyword evidence="2" id="KW-1185">Reference proteome</keyword>
<protein>
    <submittedName>
        <fullName evidence="1">Uncharacterized protein</fullName>
    </submittedName>
</protein>